<evidence type="ECO:0000256" key="3">
    <source>
        <dbReference type="ARBA" id="ARBA00023015"/>
    </source>
</evidence>
<evidence type="ECO:0000256" key="6">
    <source>
        <dbReference type="ARBA" id="ARBA00023163"/>
    </source>
</evidence>
<dbReference type="InterPro" id="IPR025943">
    <property type="entry name" value="Sigma_54_int_dom_ATP-bd_2"/>
</dbReference>
<keyword evidence="1" id="KW-0547">Nucleotide-binding</keyword>
<dbReference type="InterPro" id="IPR025662">
    <property type="entry name" value="Sigma_54_int_dom_ATP-bd_1"/>
</dbReference>
<dbReference type="Pfam" id="PF00158">
    <property type="entry name" value="Sigma54_activat"/>
    <property type="match status" value="1"/>
</dbReference>
<dbReference type="SUPFAM" id="SSF46689">
    <property type="entry name" value="Homeodomain-like"/>
    <property type="match status" value="1"/>
</dbReference>
<dbReference type="GO" id="GO:0005524">
    <property type="term" value="F:ATP binding"/>
    <property type="evidence" value="ECO:0007669"/>
    <property type="project" value="UniProtKB-KW"/>
</dbReference>
<accession>A0A8T9SU61</accession>
<dbReference type="SUPFAM" id="SSF55781">
    <property type="entry name" value="GAF domain-like"/>
    <property type="match status" value="2"/>
</dbReference>
<reference evidence="8 9" key="1">
    <citation type="submission" date="2022-04" db="EMBL/GenBank/DDBJ databases">
        <title>Hymenobacter sp. isolated from the air.</title>
        <authorList>
            <person name="Won M."/>
            <person name="Lee C.-M."/>
            <person name="Woen H.-Y."/>
            <person name="Kwon S.-W."/>
        </authorList>
    </citation>
    <scope>NUCLEOTIDE SEQUENCE [LARGE SCALE GENOMIC DNA]</scope>
    <source>
        <strain evidence="9">5413 J-13</strain>
    </source>
</reference>
<dbReference type="SUPFAM" id="SSF52540">
    <property type="entry name" value="P-loop containing nucleoside triphosphate hydrolases"/>
    <property type="match status" value="1"/>
</dbReference>
<dbReference type="InterPro" id="IPR025944">
    <property type="entry name" value="Sigma_54_int_dom_CS"/>
</dbReference>
<gene>
    <name evidence="8" type="ORF">MUN82_16445</name>
</gene>
<keyword evidence="9" id="KW-1185">Reference proteome</keyword>
<dbReference type="GO" id="GO:0006355">
    <property type="term" value="P:regulation of DNA-templated transcription"/>
    <property type="evidence" value="ECO:0007669"/>
    <property type="project" value="InterPro"/>
</dbReference>
<evidence type="ECO:0000313" key="9">
    <source>
        <dbReference type="Proteomes" id="UP000829925"/>
    </source>
</evidence>
<dbReference type="Gene3D" id="3.40.50.300">
    <property type="entry name" value="P-loop containing nucleotide triphosphate hydrolases"/>
    <property type="match status" value="1"/>
</dbReference>
<keyword evidence="2" id="KW-0067">ATP-binding</keyword>
<evidence type="ECO:0000256" key="2">
    <source>
        <dbReference type="ARBA" id="ARBA00022840"/>
    </source>
</evidence>
<dbReference type="EMBL" id="CP095053">
    <property type="protein sequence ID" value="UOR04524.1"/>
    <property type="molecule type" value="Genomic_DNA"/>
</dbReference>
<dbReference type="Gene3D" id="3.30.450.40">
    <property type="match status" value="2"/>
</dbReference>
<dbReference type="InterPro" id="IPR002197">
    <property type="entry name" value="HTH_Fis"/>
</dbReference>
<proteinExistence type="predicted"/>
<keyword evidence="5" id="KW-0010">Activator</keyword>
<dbReference type="SMART" id="SM00065">
    <property type="entry name" value="GAF"/>
    <property type="match status" value="2"/>
</dbReference>
<dbReference type="InterPro" id="IPR009057">
    <property type="entry name" value="Homeodomain-like_sf"/>
</dbReference>
<dbReference type="Gene3D" id="1.10.8.60">
    <property type="match status" value="1"/>
</dbReference>
<dbReference type="InterPro" id="IPR003018">
    <property type="entry name" value="GAF"/>
</dbReference>
<dbReference type="Pfam" id="PF02954">
    <property type="entry name" value="HTH_8"/>
    <property type="match status" value="1"/>
</dbReference>
<dbReference type="InterPro" id="IPR003593">
    <property type="entry name" value="AAA+_ATPase"/>
</dbReference>
<dbReference type="CDD" id="cd00009">
    <property type="entry name" value="AAA"/>
    <property type="match status" value="1"/>
</dbReference>
<dbReference type="InterPro" id="IPR002078">
    <property type="entry name" value="Sigma_54_int"/>
</dbReference>
<dbReference type="PROSITE" id="PS00688">
    <property type="entry name" value="SIGMA54_INTERACT_3"/>
    <property type="match status" value="1"/>
</dbReference>
<sequence length="703" mass="78752">MPQPNSQDESLLLYLNDAIATTRSKEALFQTVTEKLRLIFPFDAITIITLDNEQQYRRVFLRDYLGEMLPAVPHASKSIPGSPIAEFVSSSTQLRQYDLSELLPRYNNYEPLAQMLKKGLRYFTVVPLRTGGRLIGLLSLVARRHPAFSPEDVSLLEKIGSLVAVAVNNTLAFEDVARREQEKSMQLALTNALLTIKERGELFQRIATEIDRVVPCTYFGVRVQEADGPIQAFAEFMKQPDGTFLPTDPTRWDYLPDYAQLQQQIAPLFSKPGVYAGAEFQAMAARYPLLRHIWEQRGTRAILCMPLWVREDLSATLILSTKQQEDSLSEDDLQLIRLLVPQLTLAIQNVFAFEQIEHLRAQLERERTYLIDEINTTAAARFADFVGGSEAMQGVFQRIMQVAPTDSTVLVTGETGTGKELVARAVHQQSPRRARALVKVNCAALPAQLIESELFGHEKGAFTGAIDRRIGKFEVADGGSIFLDEVGELPLDLQAKLLRVLQEKEFERLGGQRVLKADVRVIAATNRMLEDEVAAGRFRADLYYRLNVFPVRLPALRERPEDIEPLMRHFLERFTKQMGKPVRGLREQDLRALQTYSWPGNVRELEHVVEQAVIVSSGPFLDFGGFATILHPTAPDAVPPPPVSGQPLKTLKDQERDHILAALHHTGGRVSGPSGAAILLDINPKTLEARMKKLGIRRTVGVG</sequence>
<dbReference type="InterPro" id="IPR058031">
    <property type="entry name" value="AAA_lid_NorR"/>
</dbReference>
<dbReference type="PANTHER" id="PTHR32071">
    <property type="entry name" value="TRANSCRIPTIONAL REGULATORY PROTEIN"/>
    <property type="match status" value="1"/>
</dbReference>
<evidence type="ECO:0000259" key="7">
    <source>
        <dbReference type="PROSITE" id="PS50045"/>
    </source>
</evidence>
<dbReference type="PROSITE" id="PS00676">
    <property type="entry name" value="SIGMA54_INTERACT_2"/>
    <property type="match status" value="1"/>
</dbReference>
<dbReference type="PROSITE" id="PS00675">
    <property type="entry name" value="SIGMA54_INTERACT_1"/>
    <property type="match status" value="1"/>
</dbReference>
<dbReference type="InterPro" id="IPR029016">
    <property type="entry name" value="GAF-like_dom_sf"/>
</dbReference>
<evidence type="ECO:0000256" key="5">
    <source>
        <dbReference type="ARBA" id="ARBA00023159"/>
    </source>
</evidence>
<protein>
    <submittedName>
        <fullName evidence="8">Sigma 54-interacting transcriptional regulator</fullName>
    </submittedName>
</protein>
<evidence type="ECO:0000256" key="4">
    <source>
        <dbReference type="ARBA" id="ARBA00023125"/>
    </source>
</evidence>
<keyword evidence="3" id="KW-0805">Transcription regulation</keyword>
<dbReference type="FunFam" id="3.40.50.300:FF:000006">
    <property type="entry name" value="DNA-binding transcriptional regulator NtrC"/>
    <property type="match status" value="1"/>
</dbReference>
<feature type="domain" description="Sigma-54 factor interaction" evidence="7">
    <location>
        <begin position="385"/>
        <end position="614"/>
    </location>
</feature>
<dbReference type="PANTHER" id="PTHR32071:SF117">
    <property type="entry name" value="PTS-DEPENDENT DIHYDROXYACETONE KINASE OPERON REGULATORY PROTEIN-RELATED"/>
    <property type="match status" value="1"/>
</dbReference>
<dbReference type="RefSeq" id="WP_245092201.1">
    <property type="nucleotide sequence ID" value="NZ_CP095053.1"/>
</dbReference>
<dbReference type="Gene3D" id="1.10.10.60">
    <property type="entry name" value="Homeodomain-like"/>
    <property type="match status" value="1"/>
</dbReference>
<evidence type="ECO:0000313" key="8">
    <source>
        <dbReference type="EMBL" id="UOR04524.1"/>
    </source>
</evidence>
<dbReference type="Pfam" id="PF01590">
    <property type="entry name" value="GAF"/>
    <property type="match status" value="2"/>
</dbReference>
<dbReference type="KEGG" id="haei:MUN82_16445"/>
<organism evidence="8 9">
    <name type="scientific">Hymenobacter aerilatus</name>
    <dbReference type="NCBI Taxonomy" id="2932251"/>
    <lineage>
        <taxon>Bacteria</taxon>
        <taxon>Pseudomonadati</taxon>
        <taxon>Bacteroidota</taxon>
        <taxon>Cytophagia</taxon>
        <taxon>Cytophagales</taxon>
        <taxon>Hymenobacteraceae</taxon>
        <taxon>Hymenobacter</taxon>
    </lineage>
</organism>
<dbReference type="AlphaFoldDB" id="A0A8T9SU61"/>
<dbReference type="SMART" id="SM00382">
    <property type="entry name" value="AAA"/>
    <property type="match status" value="1"/>
</dbReference>
<dbReference type="Proteomes" id="UP000829925">
    <property type="component" value="Chromosome"/>
</dbReference>
<keyword evidence="4" id="KW-0238">DNA-binding</keyword>
<dbReference type="Pfam" id="PF25601">
    <property type="entry name" value="AAA_lid_14"/>
    <property type="match status" value="1"/>
</dbReference>
<dbReference type="GO" id="GO:0043565">
    <property type="term" value="F:sequence-specific DNA binding"/>
    <property type="evidence" value="ECO:0007669"/>
    <property type="project" value="InterPro"/>
</dbReference>
<dbReference type="InterPro" id="IPR027417">
    <property type="entry name" value="P-loop_NTPase"/>
</dbReference>
<evidence type="ECO:0000256" key="1">
    <source>
        <dbReference type="ARBA" id="ARBA00022741"/>
    </source>
</evidence>
<keyword evidence="6" id="KW-0804">Transcription</keyword>
<name>A0A8T9SU61_9BACT</name>
<dbReference type="PROSITE" id="PS50045">
    <property type="entry name" value="SIGMA54_INTERACT_4"/>
    <property type="match status" value="1"/>
</dbReference>